<organism evidence="1 2">
    <name type="scientific">Podospora appendiculata</name>
    <dbReference type="NCBI Taxonomy" id="314037"/>
    <lineage>
        <taxon>Eukaryota</taxon>
        <taxon>Fungi</taxon>
        <taxon>Dikarya</taxon>
        <taxon>Ascomycota</taxon>
        <taxon>Pezizomycotina</taxon>
        <taxon>Sordariomycetes</taxon>
        <taxon>Sordariomycetidae</taxon>
        <taxon>Sordariales</taxon>
        <taxon>Podosporaceae</taxon>
        <taxon>Podospora</taxon>
    </lineage>
</organism>
<comment type="caution">
    <text evidence="1">The sequence shown here is derived from an EMBL/GenBank/DDBJ whole genome shotgun (WGS) entry which is preliminary data.</text>
</comment>
<sequence>MSWLRISLWCPWSHSRRYVHLQRGIASSAQDSAAPEVSDRTSMWQKESPKSIFLSIGRRALSRPNPVSWLLRWETRGHSGWSPEGWHFVERCVEWYDGDWRAGEAGSPVVVVLAEADQTARALWETASWGKPHIFSTCWTREGKQDVWVCTACGLTRQRRPYVSGNDHEMREIGSKLTESWFWVLGPIRISSHDRKGGECDTVGKAWKSPQLGPTRSFATSTLIGCGFTRSQSQNRRVE</sequence>
<name>A0AAE0X543_9PEZI</name>
<protein>
    <submittedName>
        <fullName evidence="1">Uncharacterized protein</fullName>
    </submittedName>
</protein>
<gene>
    <name evidence="1" type="ORF">B0T22DRAFT_207970</name>
</gene>
<evidence type="ECO:0000313" key="1">
    <source>
        <dbReference type="EMBL" id="KAK3685035.1"/>
    </source>
</evidence>
<dbReference type="AlphaFoldDB" id="A0AAE0X543"/>
<reference evidence="1" key="2">
    <citation type="submission" date="2023-06" db="EMBL/GenBank/DDBJ databases">
        <authorList>
            <consortium name="Lawrence Berkeley National Laboratory"/>
            <person name="Haridas S."/>
            <person name="Hensen N."/>
            <person name="Bonometti L."/>
            <person name="Westerberg I."/>
            <person name="Brannstrom I.O."/>
            <person name="Guillou S."/>
            <person name="Cros-Aarteil S."/>
            <person name="Calhoun S."/>
            <person name="Kuo A."/>
            <person name="Mondo S."/>
            <person name="Pangilinan J."/>
            <person name="Riley R."/>
            <person name="Labutti K."/>
            <person name="Andreopoulos B."/>
            <person name="Lipzen A."/>
            <person name="Chen C."/>
            <person name="Yanf M."/>
            <person name="Daum C."/>
            <person name="Ng V."/>
            <person name="Clum A."/>
            <person name="Steindorff A."/>
            <person name="Ohm R."/>
            <person name="Martin F."/>
            <person name="Silar P."/>
            <person name="Natvig D."/>
            <person name="Lalanne C."/>
            <person name="Gautier V."/>
            <person name="Ament-Velasquez S.L."/>
            <person name="Kruys A."/>
            <person name="Hutchinson M.I."/>
            <person name="Powell A.J."/>
            <person name="Barry K."/>
            <person name="Miller A.N."/>
            <person name="Grigoriev I.V."/>
            <person name="Debuchy R."/>
            <person name="Gladieux P."/>
            <person name="Thoren M.H."/>
            <person name="Johannesson H."/>
        </authorList>
    </citation>
    <scope>NUCLEOTIDE SEQUENCE</scope>
    <source>
        <strain evidence="1">CBS 314.62</strain>
    </source>
</reference>
<reference evidence="1" key="1">
    <citation type="journal article" date="2023" name="Mol. Phylogenet. Evol.">
        <title>Genome-scale phylogeny and comparative genomics of the fungal order Sordariales.</title>
        <authorList>
            <person name="Hensen N."/>
            <person name="Bonometti L."/>
            <person name="Westerberg I."/>
            <person name="Brannstrom I.O."/>
            <person name="Guillou S."/>
            <person name="Cros-Aarteil S."/>
            <person name="Calhoun S."/>
            <person name="Haridas S."/>
            <person name="Kuo A."/>
            <person name="Mondo S."/>
            <person name="Pangilinan J."/>
            <person name="Riley R."/>
            <person name="LaButti K."/>
            <person name="Andreopoulos B."/>
            <person name="Lipzen A."/>
            <person name="Chen C."/>
            <person name="Yan M."/>
            <person name="Daum C."/>
            <person name="Ng V."/>
            <person name="Clum A."/>
            <person name="Steindorff A."/>
            <person name="Ohm R.A."/>
            <person name="Martin F."/>
            <person name="Silar P."/>
            <person name="Natvig D.O."/>
            <person name="Lalanne C."/>
            <person name="Gautier V."/>
            <person name="Ament-Velasquez S.L."/>
            <person name="Kruys A."/>
            <person name="Hutchinson M.I."/>
            <person name="Powell A.J."/>
            <person name="Barry K."/>
            <person name="Miller A.N."/>
            <person name="Grigoriev I.V."/>
            <person name="Debuchy R."/>
            <person name="Gladieux P."/>
            <person name="Hiltunen Thoren M."/>
            <person name="Johannesson H."/>
        </authorList>
    </citation>
    <scope>NUCLEOTIDE SEQUENCE</scope>
    <source>
        <strain evidence="1">CBS 314.62</strain>
    </source>
</reference>
<dbReference type="Proteomes" id="UP001270362">
    <property type="component" value="Unassembled WGS sequence"/>
</dbReference>
<evidence type="ECO:0000313" key="2">
    <source>
        <dbReference type="Proteomes" id="UP001270362"/>
    </source>
</evidence>
<proteinExistence type="predicted"/>
<accession>A0AAE0X543</accession>
<dbReference type="EMBL" id="JAULSO010000003">
    <property type="protein sequence ID" value="KAK3685035.1"/>
    <property type="molecule type" value="Genomic_DNA"/>
</dbReference>
<keyword evidence="2" id="KW-1185">Reference proteome</keyword>